<evidence type="ECO:0000313" key="2">
    <source>
        <dbReference type="EMBL" id="MFC5505147.1"/>
    </source>
</evidence>
<keyword evidence="3" id="KW-1185">Reference proteome</keyword>
<proteinExistence type="predicted"/>
<comment type="caution">
    <text evidence="2">The sequence shown here is derived from an EMBL/GenBank/DDBJ whole genome shotgun (WGS) entry which is preliminary data.</text>
</comment>
<accession>A0ABW0P1B2</accession>
<dbReference type="EMBL" id="JBHSLU010000012">
    <property type="protein sequence ID" value="MFC5505147.1"/>
    <property type="molecule type" value="Genomic_DNA"/>
</dbReference>
<evidence type="ECO:0000313" key="3">
    <source>
        <dbReference type="Proteomes" id="UP001596060"/>
    </source>
</evidence>
<dbReference type="Proteomes" id="UP001596060">
    <property type="component" value="Unassembled WGS sequence"/>
</dbReference>
<gene>
    <name evidence="2" type="ORF">ACFPN9_07745</name>
</gene>
<dbReference type="RefSeq" id="WP_377816245.1">
    <property type="nucleotide sequence ID" value="NZ_JBHSLU010000012.1"/>
</dbReference>
<name>A0ABW0P1B2_9HYPH</name>
<feature type="region of interest" description="Disordered" evidence="1">
    <location>
        <begin position="1"/>
        <end position="38"/>
    </location>
</feature>
<organism evidence="2 3">
    <name type="scientific">Bosea massiliensis</name>
    <dbReference type="NCBI Taxonomy" id="151419"/>
    <lineage>
        <taxon>Bacteria</taxon>
        <taxon>Pseudomonadati</taxon>
        <taxon>Pseudomonadota</taxon>
        <taxon>Alphaproteobacteria</taxon>
        <taxon>Hyphomicrobiales</taxon>
        <taxon>Boseaceae</taxon>
        <taxon>Bosea</taxon>
    </lineage>
</organism>
<protein>
    <submittedName>
        <fullName evidence="2">Uncharacterized protein</fullName>
    </submittedName>
</protein>
<evidence type="ECO:0000256" key="1">
    <source>
        <dbReference type="SAM" id="MobiDB-lite"/>
    </source>
</evidence>
<sequence length="147" mass="14168">MSNLATMAREAAATTAPAAITETAPPPAAAAAPVASAPVATTPTVDVTAVRAEARAEERARIQAIVGHAEAQGRTALAHQLAFGTDLAPEAAAGLLTAAPKADAAPARTLTGATVPAPAIAPQAGATDKADASARLAAAVKALGPKA</sequence>
<reference evidence="3" key="1">
    <citation type="journal article" date="2019" name="Int. J. Syst. Evol. Microbiol.">
        <title>The Global Catalogue of Microorganisms (GCM) 10K type strain sequencing project: providing services to taxonomists for standard genome sequencing and annotation.</title>
        <authorList>
            <consortium name="The Broad Institute Genomics Platform"/>
            <consortium name="The Broad Institute Genome Sequencing Center for Infectious Disease"/>
            <person name="Wu L."/>
            <person name="Ma J."/>
        </authorList>
    </citation>
    <scope>NUCLEOTIDE SEQUENCE [LARGE SCALE GENOMIC DNA]</scope>
    <source>
        <strain evidence="3">CCUG 43117</strain>
    </source>
</reference>